<dbReference type="HAMAP" id="MF_00090">
    <property type="entry name" value="PIMT"/>
    <property type="match status" value="1"/>
</dbReference>
<evidence type="ECO:0000256" key="4">
    <source>
        <dbReference type="ARBA" id="ARBA00022603"/>
    </source>
</evidence>
<keyword evidence="8" id="KW-0732">Signal</keyword>
<keyword evidence="6 7" id="KW-0949">S-adenosyl-L-methionine</keyword>
<feature type="active site" evidence="7">
    <location>
        <position position="93"/>
    </location>
</feature>
<organism evidence="9 10">
    <name type="scientific">Luteimonas yindakuii</name>
    <dbReference type="NCBI Taxonomy" id="2565782"/>
    <lineage>
        <taxon>Bacteria</taxon>
        <taxon>Pseudomonadati</taxon>
        <taxon>Pseudomonadota</taxon>
        <taxon>Gammaproteobacteria</taxon>
        <taxon>Lysobacterales</taxon>
        <taxon>Lysobacteraceae</taxon>
        <taxon>Luteimonas</taxon>
    </lineage>
</organism>
<dbReference type="PROSITE" id="PS01279">
    <property type="entry name" value="PCMT"/>
    <property type="match status" value="1"/>
</dbReference>
<dbReference type="GO" id="GO:0004719">
    <property type="term" value="F:protein-L-isoaspartate (D-aspartate) O-methyltransferase activity"/>
    <property type="evidence" value="ECO:0007669"/>
    <property type="project" value="UniProtKB-UniRule"/>
</dbReference>
<comment type="catalytic activity">
    <reaction evidence="7">
        <text>[protein]-L-isoaspartate + S-adenosyl-L-methionine = [protein]-L-isoaspartate alpha-methyl ester + S-adenosyl-L-homocysteine</text>
        <dbReference type="Rhea" id="RHEA:12705"/>
        <dbReference type="Rhea" id="RHEA-COMP:12143"/>
        <dbReference type="Rhea" id="RHEA-COMP:12144"/>
        <dbReference type="ChEBI" id="CHEBI:57856"/>
        <dbReference type="ChEBI" id="CHEBI:59789"/>
        <dbReference type="ChEBI" id="CHEBI:90596"/>
        <dbReference type="ChEBI" id="CHEBI:90598"/>
        <dbReference type="EC" id="2.1.1.77"/>
    </reaction>
</comment>
<evidence type="ECO:0000256" key="1">
    <source>
        <dbReference type="ARBA" id="ARBA00004496"/>
    </source>
</evidence>
<feature type="chain" id="PRO_5021359427" description="Protein-L-isoaspartate O-methyltransferase" evidence="8">
    <location>
        <begin position="27"/>
        <end position="250"/>
    </location>
</feature>
<dbReference type="NCBIfam" id="TIGR00080">
    <property type="entry name" value="pimt"/>
    <property type="match status" value="1"/>
</dbReference>
<dbReference type="SUPFAM" id="SSF53335">
    <property type="entry name" value="S-adenosyl-L-methionine-dependent methyltransferases"/>
    <property type="match status" value="1"/>
</dbReference>
<dbReference type="NCBIfam" id="NF001453">
    <property type="entry name" value="PRK00312.1"/>
    <property type="match status" value="1"/>
</dbReference>
<evidence type="ECO:0000256" key="2">
    <source>
        <dbReference type="ARBA" id="ARBA00005369"/>
    </source>
</evidence>
<evidence type="ECO:0000313" key="9">
    <source>
        <dbReference type="EMBL" id="TKS54169.1"/>
    </source>
</evidence>
<dbReference type="AlphaFoldDB" id="A0A4Z1RJ82"/>
<comment type="function">
    <text evidence="7">Catalyzes the methyl esterification of L-isoaspartyl residues in peptides and proteins that result from spontaneous decomposition of normal L-aspartyl and L-asparaginyl residues. It plays a role in the repair and/or degradation of damaged proteins.</text>
</comment>
<feature type="signal peptide" evidence="8">
    <location>
        <begin position="1"/>
        <end position="26"/>
    </location>
</feature>
<name>A0A4Z1RJ82_9GAMM</name>
<dbReference type="CDD" id="cd02440">
    <property type="entry name" value="AdoMet_MTases"/>
    <property type="match status" value="1"/>
</dbReference>
<dbReference type="PANTHER" id="PTHR11579">
    <property type="entry name" value="PROTEIN-L-ISOASPARTATE O-METHYLTRANSFERASE"/>
    <property type="match status" value="1"/>
</dbReference>
<dbReference type="InterPro" id="IPR000682">
    <property type="entry name" value="PCMT"/>
</dbReference>
<comment type="caution">
    <text evidence="9">The sequence shown here is derived from an EMBL/GenBank/DDBJ whole genome shotgun (WGS) entry which is preliminary data.</text>
</comment>
<dbReference type="PANTHER" id="PTHR11579:SF0">
    <property type="entry name" value="PROTEIN-L-ISOASPARTATE(D-ASPARTATE) O-METHYLTRANSFERASE"/>
    <property type="match status" value="1"/>
</dbReference>
<evidence type="ECO:0000256" key="3">
    <source>
        <dbReference type="ARBA" id="ARBA00022490"/>
    </source>
</evidence>
<evidence type="ECO:0000256" key="8">
    <source>
        <dbReference type="SAM" id="SignalP"/>
    </source>
</evidence>
<dbReference type="Pfam" id="PF01135">
    <property type="entry name" value="PCMT"/>
    <property type="match status" value="1"/>
</dbReference>
<accession>A0A4Z1RJ82</accession>
<dbReference type="GO" id="GO:0005737">
    <property type="term" value="C:cytoplasm"/>
    <property type="evidence" value="ECO:0007669"/>
    <property type="project" value="UniProtKB-SubCell"/>
</dbReference>
<evidence type="ECO:0000256" key="7">
    <source>
        <dbReference type="HAMAP-Rule" id="MF_00090"/>
    </source>
</evidence>
<dbReference type="PROSITE" id="PS51257">
    <property type="entry name" value="PROKAR_LIPOPROTEIN"/>
    <property type="match status" value="1"/>
</dbReference>
<protein>
    <recommendedName>
        <fullName evidence="7">Protein-L-isoaspartate O-methyltransferase</fullName>
        <ecNumber evidence="7">2.1.1.77</ecNumber>
    </recommendedName>
    <alternativeName>
        <fullName evidence="7">L-isoaspartyl protein carboxyl methyltransferase</fullName>
    </alternativeName>
    <alternativeName>
        <fullName evidence="7">Protein L-isoaspartyl methyltransferase</fullName>
    </alternativeName>
    <alternativeName>
        <fullName evidence="7">Protein-beta-aspartate methyltransferase</fullName>
        <shortName evidence="7">PIMT</shortName>
    </alternativeName>
</protein>
<dbReference type="GO" id="GO:0030091">
    <property type="term" value="P:protein repair"/>
    <property type="evidence" value="ECO:0007669"/>
    <property type="project" value="UniProtKB-UniRule"/>
</dbReference>
<dbReference type="InterPro" id="IPR029063">
    <property type="entry name" value="SAM-dependent_MTases_sf"/>
</dbReference>
<evidence type="ECO:0000256" key="5">
    <source>
        <dbReference type="ARBA" id="ARBA00022679"/>
    </source>
</evidence>
<keyword evidence="4 7" id="KW-0489">Methyltransferase</keyword>
<sequence length="250" mass="26341">MRGTGQAARRLLAAILGGWGALAACAAPVGDMEDDMASQRARLLASLEAEGIRDARVLAAMRSVPRERFVPEEMAEHAYGDHPLPIGHGQTISQPYIVALMTGLLQPEPHHRVLEIGTGSGYQAAVLSGLVARVYTIEIVAPLADGARTVLAGLGYANVEVRTGDGYAGWPEAAPFDGIVVTAAPEQVPQALVDQLAPGGRMVVPVGPVHAVQSLTVIEKSDDGRVSRRQVAAVRFVPMTGGPDERPRPR</sequence>
<dbReference type="Proteomes" id="UP000298681">
    <property type="component" value="Unassembled WGS sequence"/>
</dbReference>
<reference evidence="9 10" key="1">
    <citation type="submission" date="2019-01" db="EMBL/GenBank/DDBJ databases">
        <authorList>
            <person name="Zhang S."/>
        </authorList>
    </citation>
    <scope>NUCLEOTIDE SEQUENCE [LARGE SCALE GENOMIC DNA]</scope>
    <source>
        <strain evidence="9 10">1626</strain>
    </source>
</reference>
<dbReference type="RefSeq" id="WP_134673550.1">
    <property type="nucleotide sequence ID" value="NZ_SPUH01000001.1"/>
</dbReference>
<proteinExistence type="inferred from homology"/>
<evidence type="ECO:0000256" key="6">
    <source>
        <dbReference type="ARBA" id="ARBA00022691"/>
    </source>
</evidence>
<keyword evidence="5 7" id="KW-0808">Transferase</keyword>
<keyword evidence="10" id="KW-1185">Reference proteome</keyword>
<dbReference type="EC" id="2.1.1.77" evidence="7"/>
<evidence type="ECO:0000313" key="10">
    <source>
        <dbReference type="Proteomes" id="UP000298681"/>
    </source>
</evidence>
<gene>
    <name evidence="7" type="primary">pcm</name>
    <name evidence="9" type="ORF">E4582_04865</name>
</gene>
<comment type="similarity">
    <text evidence="2 7">Belongs to the methyltransferase superfamily. L-isoaspartyl/D-aspartyl protein methyltransferase family.</text>
</comment>
<keyword evidence="3 7" id="KW-0963">Cytoplasm</keyword>
<dbReference type="Gene3D" id="3.40.50.150">
    <property type="entry name" value="Vaccinia Virus protein VP39"/>
    <property type="match status" value="1"/>
</dbReference>
<dbReference type="FunFam" id="3.40.50.150:FF:000010">
    <property type="entry name" value="Protein-L-isoaspartate O-methyltransferase"/>
    <property type="match status" value="1"/>
</dbReference>
<dbReference type="GO" id="GO:0032259">
    <property type="term" value="P:methylation"/>
    <property type="evidence" value="ECO:0007669"/>
    <property type="project" value="UniProtKB-KW"/>
</dbReference>
<dbReference type="EMBL" id="SPUH01000001">
    <property type="protein sequence ID" value="TKS54169.1"/>
    <property type="molecule type" value="Genomic_DNA"/>
</dbReference>
<comment type="subcellular location">
    <subcellularLocation>
        <location evidence="1 7">Cytoplasm</location>
    </subcellularLocation>
</comment>